<evidence type="ECO:0000256" key="1">
    <source>
        <dbReference type="ARBA" id="ARBA00007317"/>
    </source>
</evidence>
<feature type="domain" description="Lipoyl-binding" evidence="4">
    <location>
        <begin position="79"/>
        <end position="154"/>
    </location>
</feature>
<accession>A0A976M875</accession>
<dbReference type="AlphaFoldDB" id="A0A976M875"/>
<dbReference type="InterPro" id="IPR011053">
    <property type="entry name" value="Single_hybrid_motif"/>
</dbReference>
<evidence type="ECO:0000259" key="4">
    <source>
        <dbReference type="PROSITE" id="PS50968"/>
    </source>
</evidence>
<dbReference type="EMBL" id="CP056066">
    <property type="protein sequence ID" value="UKJ88971.2"/>
    <property type="molecule type" value="Genomic_DNA"/>
</dbReference>
<dbReference type="Pfam" id="PF00364">
    <property type="entry name" value="Biotin_lipoyl"/>
    <property type="match status" value="1"/>
</dbReference>
<feature type="region of interest" description="Disordered" evidence="3">
    <location>
        <begin position="201"/>
        <end position="233"/>
    </location>
</feature>
<feature type="compositionally biased region" description="Polar residues" evidence="3">
    <location>
        <begin position="213"/>
        <end position="231"/>
    </location>
</feature>
<evidence type="ECO:0000256" key="3">
    <source>
        <dbReference type="SAM" id="MobiDB-lite"/>
    </source>
</evidence>
<name>A0A976M875_THEOR</name>
<dbReference type="PANTHER" id="PTHR43416">
    <property type="entry name" value="DIHYDROLIPOYLLYSINE-RESIDUE SUCCINYLTRANSFERASE COMPONENT OF 2-OXOGLUTARATE DEHYDROGENASE COMPLEX, MITOCHONDRIAL-RELATED"/>
    <property type="match status" value="1"/>
</dbReference>
<dbReference type="CDD" id="cd06849">
    <property type="entry name" value="lipoyl_domain"/>
    <property type="match status" value="1"/>
</dbReference>
<dbReference type="Gene3D" id="2.40.50.100">
    <property type="match status" value="1"/>
</dbReference>
<evidence type="ECO:0000313" key="5">
    <source>
        <dbReference type="EMBL" id="UKJ88971.2"/>
    </source>
</evidence>
<proteinExistence type="inferred from homology"/>
<protein>
    <recommendedName>
        <fullName evidence="4">Lipoyl-binding domain-containing protein</fullName>
    </recommendedName>
</protein>
<gene>
    <name evidence="5" type="ORF">MACJ_002217</name>
</gene>
<dbReference type="GO" id="GO:0004149">
    <property type="term" value="F:dihydrolipoyllysine-residue succinyltransferase activity"/>
    <property type="evidence" value="ECO:0007669"/>
    <property type="project" value="TreeGrafter"/>
</dbReference>
<evidence type="ECO:0000256" key="2">
    <source>
        <dbReference type="ARBA" id="ARBA00022823"/>
    </source>
</evidence>
<sequence length="267" mass="29180">MALFSRARFVLYSRLLSTAELTRAFSSNTFNKIVGCRSFDHVTRNQIRKFNSGEGAGRAEMSLAKVMSRMSSTLESESVNVVKVPNMGKNVDKCKIYKWLKRPGDYVNVDDLICIIETDLVFGKVYSRLAGTMIESVNQEGSVVSVGSDLAVLVNNQMLGPGSEEGKPPTLGVEQKRAFSTLKYVPSISFGRCKLVAKNEGPPPAAFGKSSHEGGNTPNRSARTHTSSGSNGVAVLDDFYKSPYRSWFRSVSEEEIATVNQGTVDVK</sequence>
<dbReference type="Proteomes" id="UP000244803">
    <property type="component" value="Chromosome 3"/>
</dbReference>
<dbReference type="PROSITE" id="PS50968">
    <property type="entry name" value="BIOTINYL_LIPOYL"/>
    <property type="match status" value="1"/>
</dbReference>
<evidence type="ECO:0000313" key="6">
    <source>
        <dbReference type="Proteomes" id="UP000244803"/>
    </source>
</evidence>
<dbReference type="GO" id="GO:0006099">
    <property type="term" value="P:tricarboxylic acid cycle"/>
    <property type="evidence" value="ECO:0007669"/>
    <property type="project" value="TreeGrafter"/>
</dbReference>
<dbReference type="InterPro" id="IPR000089">
    <property type="entry name" value="Biotin_lipoyl"/>
</dbReference>
<dbReference type="OrthoDB" id="361934at2759"/>
<comment type="similarity">
    <text evidence="1">Belongs to the 2-oxoacid dehydrogenase family.</text>
</comment>
<dbReference type="SUPFAM" id="SSF51230">
    <property type="entry name" value="Single hybrid motif"/>
    <property type="match status" value="1"/>
</dbReference>
<dbReference type="InterPro" id="IPR050537">
    <property type="entry name" value="2-oxoacid_dehydrogenase"/>
</dbReference>
<organism evidence="5 6">
    <name type="scientific">Theileria orientalis</name>
    <dbReference type="NCBI Taxonomy" id="68886"/>
    <lineage>
        <taxon>Eukaryota</taxon>
        <taxon>Sar</taxon>
        <taxon>Alveolata</taxon>
        <taxon>Apicomplexa</taxon>
        <taxon>Aconoidasida</taxon>
        <taxon>Piroplasmida</taxon>
        <taxon>Theileriidae</taxon>
        <taxon>Theileria</taxon>
    </lineage>
</organism>
<reference evidence="5" key="1">
    <citation type="submission" date="2022-07" db="EMBL/GenBank/DDBJ databases">
        <title>Evaluation of T. orientalis genome assembly methods using nanopore sequencing and analysis of variation between genomes.</title>
        <authorList>
            <person name="Yam J."/>
            <person name="Micallef M.L."/>
            <person name="Liu M."/>
            <person name="Djordjevic S.P."/>
            <person name="Bogema D.R."/>
            <person name="Jenkins C."/>
        </authorList>
    </citation>
    <scope>NUCLEOTIDE SEQUENCE</scope>
    <source>
        <strain evidence="5">Fish Creek</strain>
    </source>
</reference>
<dbReference type="PANTHER" id="PTHR43416:SF5">
    <property type="entry name" value="DIHYDROLIPOYLLYSINE-RESIDUE SUCCINYLTRANSFERASE COMPONENT OF 2-OXOGLUTARATE DEHYDROGENASE COMPLEX, MITOCHONDRIAL"/>
    <property type="match status" value="1"/>
</dbReference>
<keyword evidence="2" id="KW-0450">Lipoyl</keyword>